<dbReference type="EMBL" id="BPLQ01012194">
    <property type="protein sequence ID" value="GIY63592.1"/>
    <property type="molecule type" value="Genomic_DNA"/>
</dbReference>
<evidence type="ECO:0000256" key="1">
    <source>
        <dbReference type="SAM" id="MobiDB-lite"/>
    </source>
</evidence>
<sequence>MELELFDSQHLLSFISFVPTSTGLLYHSSHDKINRNFNLRVPRLSTEKNVEFVDKIDDKSKNLACDSDSPRIETEKENDFDENSQCQWNTFSSDSEEDLQPDTSEDEFLPLKCISTEEPSEDSVFLEENLTNCENESTTDTISPANEQIPNDNLTDLPWIVNLEQEQCIEAATDPYTIPTELSRESFDKINQLQSEECLEICPRITDVVLNVNNYRLLDGNDKVSISPLNNVESNAMLNIPTTPRVSDGFVEVTDVLRPSDTILKENNSGMDISILPIADCQHRVENLQAEQMVDIFLHPVEGTENDSLLHFSDNSDFCHQNDKAMFQNTFDVQAENACTVSCEDDFLISEMHDYQHCDEQTQLLESADVSSQDLDINRNQTPAYECEDSIFKCEINDSIVSQTVPGVNYENDLVSSLITKCNKPISATAVEVCSIENIPEKESLLLMPASKHEQTNFQNFTSTSFEKISTPNNDFKIQSAGIFPQANFAPITHVEQLQQSCHLNENISVNDIFNYDSNVDQSVCTVDDLKSTNDSLQLVPLHSKTSSECTLEFSSDLDGIRKSGGCDYWQFFDQDTNSAIEIQSEEKCLTFPSNSKQLQIRVEEKCVVYNGKQSRSLTSYKSEEIRYSSNEQDLEEFVSASEDGSSSSETFFETEDFCDMPNWKCSEKENLQSYQLRGNQILNPSKNFANDSFVNSKTVHHRKSQTCPATESKSGLFNFHQPLIIQYVDGQTNQSKEIFIYPMECYEELSDGKSSSREEILGKLVEKSSTYAGKPVGVVFDVKYILKSIGKKCESRSEDSSSSKEVIDSEKNVLTCNNINIHPCLTSPSDMQSDKNEAETMKVNFFPEEKTKQHNQGERTEDLTEKNLSGVLYSDQLPCIRSEETPPLDPNTTETLNDEEEKTSSMEDSKEVKKDYIGKISLGCYYANMHLHDSFDRPCSLNENGNNISNSMLISHMYPNYPHPKDIKENSGDLNKDTNVASSTSSLPNFHCCTQKRKGVSTPSSYLNIPQHHSEIKNDTQSSNSKNKTPKRTYNSSSIPKLSSIPLELKEYWRGTNLSQCSSMYSSCFKLSSTKTRAKKDTETLKETSQRYEYRKVSPTIGHQRTLQRHFSRHSKDFAGVFRPCPPSEVSSLTVQKVTYTRERYLVDNSEEKLKKRRKRTPMTKKMNTEEIIASDFRLYFSYYAKRGGRLYSGSVISKSNSNYWLKRTGVVSSEEDLTTAEASFAEVARRKLVLNIYDYMQFLTSLAKKKKTCFIDLVKRLKSVGISDDYEWKPSFTSEIAKASIPTGYSCLQCQKQIPGQTPNPSRGKRPKIPHSSTSTVRVQA</sequence>
<feature type="compositionally biased region" description="Basic and acidic residues" evidence="1">
    <location>
        <begin position="68"/>
        <end position="77"/>
    </location>
</feature>
<feature type="region of interest" description="Disordered" evidence="1">
    <location>
        <begin position="1014"/>
        <end position="1038"/>
    </location>
</feature>
<proteinExistence type="predicted"/>
<feature type="region of interest" description="Disordered" evidence="1">
    <location>
        <begin position="964"/>
        <end position="986"/>
    </location>
</feature>
<evidence type="ECO:0000313" key="2">
    <source>
        <dbReference type="EMBL" id="GIY63592.1"/>
    </source>
</evidence>
<feature type="compositionally biased region" description="Basic and acidic residues" evidence="1">
    <location>
        <begin position="964"/>
        <end position="977"/>
    </location>
</feature>
<keyword evidence="3" id="KW-1185">Reference proteome</keyword>
<protein>
    <submittedName>
        <fullName evidence="2">Uncharacterized protein</fullName>
    </submittedName>
</protein>
<name>A0AAV4V043_9ARAC</name>
<feature type="region of interest" description="Disordered" evidence="1">
    <location>
        <begin position="1302"/>
        <end position="1327"/>
    </location>
</feature>
<evidence type="ECO:0000313" key="3">
    <source>
        <dbReference type="Proteomes" id="UP001054837"/>
    </source>
</evidence>
<feature type="region of interest" description="Disordered" evidence="1">
    <location>
        <begin position="882"/>
        <end position="911"/>
    </location>
</feature>
<dbReference type="InterPro" id="IPR011992">
    <property type="entry name" value="EF-hand-dom_pair"/>
</dbReference>
<feature type="region of interest" description="Disordered" evidence="1">
    <location>
        <begin position="66"/>
        <end position="86"/>
    </location>
</feature>
<reference evidence="2 3" key="1">
    <citation type="submission" date="2021-06" db="EMBL/GenBank/DDBJ databases">
        <title>Caerostris darwini draft genome.</title>
        <authorList>
            <person name="Kono N."/>
            <person name="Arakawa K."/>
        </authorList>
    </citation>
    <scope>NUCLEOTIDE SEQUENCE [LARGE SCALE GENOMIC DNA]</scope>
</reference>
<gene>
    <name evidence="2" type="primary">AVEN_258028_1</name>
    <name evidence="2" type="ORF">CDAR_442471</name>
</gene>
<feature type="compositionally biased region" description="Polar residues" evidence="1">
    <location>
        <begin position="1317"/>
        <end position="1327"/>
    </location>
</feature>
<organism evidence="2 3">
    <name type="scientific">Caerostris darwini</name>
    <dbReference type="NCBI Taxonomy" id="1538125"/>
    <lineage>
        <taxon>Eukaryota</taxon>
        <taxon>Metazoa</taxon>
        <taxon>Ecdysozoa</taxon>
        <taxon>Arthropoda</taxon>
        <taxon>Chelicerata</taxon>
        <taxon>Arachnida</taxon>
        <taxon>Araneae</taxon>
        <taxon>Araneomorphae</taxon>
        <taxon>Entelegynae</taxon>
        <taxon>Araneoidea</taxon>
        <taxon>Araneidae</taxon>
        <taxon>Caerostris</taxon>
    </lineage>
</organism>
<feature type="compositionally biased region" description="Polar residues" evidence="1">
    <location>
        <begin position="1020"/>
        <end position="1036"/>
    </location>
</feature>
<comment type="caution">
    <text evidence="2">The sequence shown here is derived from an EMBL/GenBank/DDBJ whole genome shotgun (WGS) entry which is preliminary data.</text>
</comment>
<accession>A0AAV4V043</accession>
<dbReference type="SUPFAM" id="SSF47473">
    <property type="entry name" value="EF-hand"/>
    <property type="match status" value="1"/>
</dbReference>
<dbReference type="Proteomes" id="UP001054837">
    <property type="component" value="Unassembled WGS sequence"/>
</dbReference>